<evidence type="ECO:0000313" key="2">
    <source>
        <dbReference type="EMBL" id="HGQ64540.1"/>
    </source>
</evidence>
<protein>
    <submittedName>
        <fullName evidence="2">Uncharacterized protein</fullName>
    </submittedName>
</protein>
<proteinExistence type="predicted"/>
<sequence>MVQEVIKSENIYVKMLNKLYVGNYLTSSELIPLLRDVCATCGRIKQIKKLFSSLKSIGVNVLPDIMVHKLRFKIVVAVINVKKVRRCLSLTNVSTLSPYVRSIAISFPKKIILTLYVPEKADIYDILGEYRDSYVYVYDYVVRSKPIPEYLFMLIEGLEKAFYENIFSSCLENSLNLPEDWEKRPRITSLTLHILDFLSLNPTLTISEVKDEVSKRVNKEFESDKIKRYVRNASKFIYGYRISVSKAPYVSRMKLCVLITNTNNNASRFCLSVIRHPLSLTCSWSNQGNIIACFSLPEIGLAEFVEQLYQFVDLFGGEIVECFEYLADKGYTSVINVPYTEWSPLLKYWKKFNGVLPDIVEKFKHMGCIDT</sequence>
<name>A0A7C4JK12_9CREN</name>
<dbReference type="EMBL" id="DTBD01000039">
    <property type="protein sequence ID" value="HGQ64540.1"/>
    <property type="molecule type" value="Genomic_DNA"/>
</dbReference>
<accession>A0A7C4JK12</accession>
<dbReference type="EMBL" id="DTCK01000010">
    <property type="protein sequence ID" value="HGQ35360.1"/>
    <property type="molecule type" value="Genomic_DNA"/>
</dbReference>
<reference evidence="2" key="1">
    <citation type="journal article" date="2020" name="mSystems">
        <title>Genome- and Community-Level Interaction Insights into Carbon Utilization and Element Cycling Functions of Hydrothermarchaeota in Hydrothermal Sediment.</title>
        <authorList>
            <person name="Zhou Z."/>
            <person name="Liu Y."/>
            <person name="Xu W."/>
            <person name="Pan J."/>
            <person name="Luo Z.H."/>
            <person name="Li M."/>
        </authorList>
    </citation>
    <scope>NUCLEOTIDE SEQUENCE [LARGE SCALE GENOMIC DNA]</scope>
    <source>
        <strain evidence="2">SpSt-637</strain>
        <strain evidence="1">SpSt-667</strain>
    </source>
</reference>
<dbReference type="AlphaFoldDB" id="A0A7C4JK12"/>
<organism evidence="2">
    <name type="scientific">Ignisphaera aggregans</name>
    <dbReference type="NCBI Taxonomy" id="334771"/>
    <lineage>
        <taxon>Archaea</taxon>
        <taxon>Thermoproteota</taxon>
        <taxon>Thermoprotei</taxon>
        <taxon>Desulfurococcales</taxon>
        <taxon>Desulfurococcaceae</taxon>
        <taxon>Ignisphaera</taxon>
    </lineage>
</organism>
<comment type="caution">
    <text evidence="2">The sequence shown here is derived from an EMBL/GenBank/DDBJ whole genome shotgun (WGS) entry which is preliminary data.</text>
</comment>
<evidence type="ECO:0000313" key="1">
    <source>
        <dbReference type="EMBL" id="HGQ35360.1"/>
    </source>
</evidence>
<gene>
    <name evidence="2" type="ORF">ENU08_04775</name>
    <name evidence="1" type="ORF">ENU41_01605</name>
</gene>